<keyword evidence="2" id="KW-1133">Transmembrane helix</keyword>
<gene>
    <name evidence="4" type="ORF">V5O48_007085</name>
</gene>
<keyword evidence="3" id="KW-0732">Signal</keyword>
<dbReference type="Gene3D" id="2.60.120.260">
    <property type="entry name" value="Galactose-binding domain-like"/>
    <property type="match status" value="1"/>
</dbReference>
<accession>A0ABR3FHR3</accession>
<evidence type="ECO:0000256" key="2">
    <source>
        <dbReference type="SAM" id="Phobius"/>
    </source>
</evidence>
<evidence type="ECO:0000313" key="5">
    <source>
        <dbReference type="Proteomes" id="UP001465976"/>
    </source>
</evidence>
<keyword evidence="2" id="KW-0472">Membrane</keyword>
<evidence type="ECO:0000256" key="3">
    <source>
        <dbReference type="SAM" id="SignalP"/>
    </source>
</evidence>
<reference evidence="4 5" key="1">
    <citation type="submission" date="2024-02" db="EMBL/GenBank/DDBJ databases">
        <title>A draft genome for the cacao thread blight pathogen Marasmius crinis-equi.</title>
        <authorList>
            <person name="Cohen S.P."/>
            <person name="Baruah I.K."/>
            <person name="Amoako-Attah I."/>
            <person name="Bukari Y."/>
            <person name="Meinhardt L.W."/>
            <person name="Bailey B.A."/>
        </authorList>
    </citation>
    <scope>NUCLEOTIDE SEQUENCE [LARGE SCALE GENOMIC DNA]</scope>
    <source>
        <strain evidence="4 5">GH-76</strain>
    </source>
</reference>
<feature type="compositionally biased region" description="Basic and acidic residues" evidence="1">
    <location>
        <begin position="282"/>
        <end position="292"/>
    </location>
</feature>
<dbReference type="Proteomes" id="UP001465976">
    <property type="component" value="Unassembled WGS sequence"/>
</dbReference>
<evidence type="ECO:0000313" key="4">
    <source>
        <dbReference type="EMBL" id="KAL0574873.1"/>
    </source>
</evidence>
<sequence>MLSRRHPCLLGLLVLVLSLSHDRLLFAKTVTRYIDDSYGDPVTGSKPEYFPAQIPPGQQVWKDQNCRSEQGCLIVHDTSRTWNQTYTAATYEEVMGNMGFRLRFQGTGIAVYFILANNEDNTATLTECNFLLDGTLRKAYNHTPQVGAGTEYDVEVYKEEGLENRDHVVSVETGSKNKTYNIYIAFDYATYTTEVSDEEKPSPSASAFDVAGQASSRPPTGAIVGGAVGGAVLTAGAIVGFFFLRRNWRRSRAAQGSKVIALNSFDESDDSQQARALPTRPLLDDGSREVSELREQMRQLQERLGSFQPRSDVPPPEYSG</sequence>
<proteinExistence type="predicted"/>
<feature type="chain" id="PRO_5046263146" evidence="3">
    <location>
        <begin position="28"/>
        <end position="320"/>
    </location>
</feature>
<comment type="caution">
    <text evidence="4">The sequence shown here is derived from an EMBL/GenBank/DDBJ whole genome shotgun (WGS) entry which is preliminary data.</text>
</comment>
<evidence type="ECO:0000256" key="1">
    <source>
        <dbReference type="SAM" id="MobiDB-lite"/>
    </source>
</evidence>
<feature type="region of interest" description="Disordered" evidence="1">
    <location>
        <begin position="268"/>
        <end position="292"/>
    </location>
</feature>
<dbReference type="EMBL" id="JBAHYK010000356">
    <property type="protein sequence ID" value="KAL0574873.1"/>
    <property type="molecule type" value="Genomic_DNA"/>
</dbReference>
<protein>
    <submittedName>
        <fullName evidence="4">Uncharacterized protein</fullName>
    </submittedName>
</protein>
<feature type="transmembrane region" description="Helical" evidence="2">
    <location>
        <begin position="222"/>
        <end position="244"/>
    </location>
</feature>
<organism evidence="4 5">
    <name type="scientific">Marasmius crinis-equi</name>
    <dbReference type="NCBI Taxonomy" id="585013"/>
    <lineage>
        <taxon>Eukaryota</taxon>
        <taxon>Fungi</taxon>
        <taxon>Dikarya</taxon>
        <taxon>Basidiomycota</taxon>
        <taxon>Agaricomycotina</taxon>
        <taxon>Agaricomycetes</taxon>
        <taxon>Agaricomycetidae</taxon>
        <taxon>Agaricales</taxon>
        <taxon>Marasmiineae</taxon>
        <taxon>Marasmiaceae</taxon>
        <taxon>Marasmius</taxon>
    </lineage>
</organism>
<name>A0ABR3FHR3_9AGAR</name>
<feature type="signal peptide" evidence="3">
    <location>
        <begin position="1"/>
        <end position="27"/>
    </location>
</feature>
<feature type="region of interest" description="Disordered" evidence="1">
    <location>
        <begin position="301"/>
        <end position="320"/>
    </location>
</feature>
<keyword evidence="2" id="KW-0812">Transmembrane</keyword>
<keyword evidence="5" id="KW-1185">Reference proteome</keyword>